<dbReference type="PANTHER" id="PTHR30472:SF1">
    <property type="entry name" value="FE(3+) DICITRATE TRANSPORT SYSTEM PERMEASE PROTEIN FECC-RELATED"/>
    <property type="match status" value="1"/>
</dbReference>
<evidence type="ECO:0000313" key="10">
    <source>
        <dbReference type="Proteomes" id="UP000316612"/>
    </source>
</evidence>
<evidence type="ECO:0000256" key="1">
    <source>
        <dbReference type="ARBA" id="ARBA00004651"/>
    </source>
</evidence>
<evidence type="ECO:0000256" key="4">
    <source>
        <dbReference type="ARBA" id="ARBA00022475"/>
    </source>
</evidence>
<name>A0A4Y4DVF6_GLUUR</name>
<reference evidence="9 10" key="1">
    <citation type="submission" date="2019-06" db="EMBL/GenBank/DDBJ databases">
        <title>Whole genome shotgun sequence of Glutamicibacter uratoxydans NBRC 15515.</title>
        <authorList>
            <person name="Hosoyama A."/>
            <person name="Uohara A."/>
            <person name="Ohji S."/>
            <person name="Ichikawa N."/>
        </authorList>
    </citation>
    <scope>NUCLEOTIDE SEQUENCE [LARGE SCALE GENOMIC DNA]</scope>
    <source>
        <strain evidence="9 10">NBRC 15515</strain>
    </source>
</reference>
<keyword evidence="6 8" id="KW-1133">Transmembrane helix</keyword>
<sequence>MNAQRIPRRVALLAIVLTAVLLSIAASLWIGSTTSTISELWHAVVTPNDQVSDIAIREIRWPRTVTALAAGAALGVAGTLIQGHTRNPIADPGLLGINQGAAVMIVAVTVFFGPQNPWSQALLALAGALLAALAVFGIARIDGRGASPTTLVLVGAAVTALCAAVVSAVVLLSEAALETLRFWQVGSVVQGYQSALMLWPLLALGLGLASINAGQLNVLTLGEDSAASLGVSAIKSRITGLAAMVVLSGFAVTLAGPIAFLGLVVPHLVRYFFGADYRWLIPAAALSGALFLCLSDILGRLLARPGELPVGVVVALIGAPFFIHVAHRRRAVSV</sequence>
<evidence type="ECO:0000256" key="6">
    <source>
        <dbReference type="ARBA" id="ARBA00022989"/>
    </source>
</evidence>
<feature type="transmembrane region" description="Helical" evidence="8">
    <location>
        <begin position="197"/>
        <end position="219"/>
    </location>
</feature>
<dbReference type="AlphaFoldDB" id="A0A4Y4DVF6"/>
<keyword evidence="4" id="KW-1003">Cell membrane</keyword>
<dbReference type="RefSeq" id="WP_246055584.1">
    <property type="nucleotide sequence ID" value="NZ_BAAAJL010000007.1"/>
</dbReference>
<keyword evidence="10" id="KW-1185">Reference proteome</keyword>
<dbReference type="PANTHER" id="PTHR30472">
    <property type="entry name" value="FERRIC ENTEROBACTIN TRANSPORT SYSTEM PERMEASE PROTEIN"/>
    <property type="match status" value="1"/>
</dbReference>
<evidence type="ECO:0000313" key="9">
    <source>
        <dbReference type="EMBL" id="GED07824.1"/>
    </source>
</evidence>
<dbReference type="Proteomes" id="UP000316612">
    <property type="component" value="Unassembled WGS sequence"/>
</dbReference>
<organism evidence="9 10">
    <name type="scientific">Glutamicibacter uratoxydans</name>
    <name type="common">Arthrobacter uratoxydans</name>
    <dbReference type="NCBI Taxonomy" id="43667"/>
    <lineage>
        <taxon>Bacteria</taxon>
        <taxon>Bacillati</taxon>
        <taxon>Actinomycetota</taxon>
        <taxon>Actinomycetes</taxon>
        <taxon>Micrococcales</taxon>
        <taxon>Micrococcaceae</taxon>
        <taxon>Glutamicibacter</taxon>
    </lineage>
</organism>
<dbReference type="SUPFAM" id="SSF81345">
    <property type="entry name" value="ABC transporter involved in vitamin B12 uptake, BtuC"/>
    <property type="match status" value="1"/>
</dbReference>
<dbReference type="EMBL" id="BJNY01000028">
    <property type="protein sequence ID" value="GED07824.1"/>
    <property type="molecule type" value="Genomic_DNA"/>
</dbReference>
<dbReference type="GO" id="GO:0033214">
    <property type="term" value="P:siderophore-iron import into cell"/>
    <property type="evidence" value="ECO:0007669"/>
    <property type="project" value="TreeGrafter"/>
</dbReference>
<feature type="transmembrane region" description="Helical" evidence="8">
    <location>
        <begin position="93"/>
        <end position="112"/>
    </location>
</feature>
<feature type="transmembrane region" description="Helical" evidence="8">
    <location>
        <begin position="151"/>
        <end position="177"/>
    </location>
</feature>
<dbReference type="GO" id="GO:0005886">
    <property type="term" value="C:plasma membrane"/>
    <property type="evidence" value="ECO:0007669"/>
    <property type="project" value="UniProtKB-SubCell"/>
</dbReference>
<feature type="transmembrane region" description="Helical" evidence="8">
    <location>
        <begin position="118"/>
        <end position="139"/>
    </location>
</feature>
<evidence type="ECO:0000256" key="3">
    <source>
        <dbReference type="ARBA" id="ARBA00022448"/>
    </source>
</evidence>
<comment type="similarity">
    <text evidence="2">Belongs to the binding-protein-dependent transport system permease family. FecCD subfamily.</text>
</comment>
<dbReference type="InterPro" id="IPR000522">
    <property type="entry name" value="ABC_transptr_permease_BtuC"/>
</dbReference>
<evidence type="ECO:0000256" key="5">
    <source>
        <dbReference type="ARBA" id="ARBA00022692"/>
    </source>
</evidence>
<keyword evidence="5 8" id="KW-0812">Transmembrane</keyword>
<evidence type="ECO:0000256" key="7">
    <source>
        <dbReference type="ARBA" id="ARBA00023136"/>
    </source>
</evidence>
<evidence type="ECO:0000256" key="8">
    <source>
        <dbReference type="SAM" id="Phobius"/>
    </source>
</evidence>
<dbReference type="CDD" id="cd06550">
    <property type="entry name" value="TM_ABC_iron-siderophores_like"/>
    <property type="match status" value="1"/>
</dbReference>
<evidence type="ECO:0000256" key="2">
    <source>
        <dbReference type="ARBA" id="ARBA00007935"/>
    </source>
</evidence>
<feature type="transmembrane region" description="Helical" evidence="8">
    <location>
        <begin position="277"/>
        <end position="298"/>
    </location>
</feature>
<feature type="transmembrane region" description="Helical" evidence="8">
    <location>
        <begin position="61"/>
        <end position="81"/>
    </location>
</feature>
<dbReference type="InterPro" id="IPR037294">
    <property type="entry name" value="ABC_BtuC-like"/>
</dbReference>
<protein>
    <submittedName>
        <fullName evidence="9">Iron ABC transporter permease</fullName>
    </submittedName>
</protein>
<comment type="caution">
    <text evidence="9">The sequence shown here is derived from an EMBL/GenBank/DDBJ whole genome shotgun (WGS) entry which is preliminary data.</text>
</comment>
<dbReference type="GO" id="GO:0022857">
    <property type="term" value="F:transmembrane transporter activity"/>
    <property type="evidence" value="ECO:0007669"/>
    <property type="project" value="InterPro"/>
</dbReference>
<gene>
    <name evidence="9" type="ORF">AUR04nite_33560</name>
</gene>
<dbReference type="Pfam" id="PF01032">
    <property type="entry name" value="FecCD"/>
    <property type="match status" value="1"/>
</dbReference>
<feature type="transmembrane region" description="Helical" evidence="8">
    <location>
        <begin position="310"/>
        <end position="327"/>
    </location>
</feature>
<keyword evidence="3" id="KW-0813">Transport</keyword>
<dbReference type="Gene3D" id="1.10.3470.10">
    <property type="entry name" value="ABC transporter involved in vitamin B12 uptake, BtuC"/>
    <property type="match status" value="1"/>
</dbReference>
<dbReference type="FunFam" id="1.10.3470.10:FF:000001">
    <property type="entry name" value="Vitamin B12 ABC transporter permease BtuC"/>
    <property type="match status" value="1"/>
</dbReference>
<accession>A0A4Y4DVF6</accession>
<feature type="transmembrane region" description="Helical" evidence="8">
    <location>
        <begin position="240"/>
        <end position="265"/>
    </location>
</feature>
<proteinExistence type="inferred from homology"/>
<keyword evidence="7 8" id="KW-0472">Membrane</keyword>
<comment type="subcellular location">
    <subcellularLocation>
        <location evidence="1">Cell membrane</location>
        <topology evidence="1">Multi-pass membrane protein</topology>
    </subcellularLocation>
</comment>